<dbReference type="InterPro" id="IPR012334">
    <property type="entry name" value="Pectin_lyas_fold"/>
</dbReference>
<dbReference type="RefSeq" id="WP_155458673.1">
    <property type="nucleotide sequence ID" value="NZ_WNHJ01000319.1"/>
</dbReference>
<reference evidence="1 2" key="1">
    <citation type="submission" date="2019-11" db="EMBL/GenBank/DDBJ databases">
        <title>Growth characteristics of pneumococcus vary with the chemical composition of the capsule and with environmental conditions.</title>
        <authorList>
            <person name="Tothpal A."/>
            <person name="Desobry K."/>
            <person name="Joshi S."/>
            <person name="Wyllie A.L."/>
            <person name="Weinberger D.M."/>
        </authorList>
    </citation>
    <scope>NUCLEOTIDE SEQUENCE [LARGE SCALE GENOMIC DNA]</scope>
    <source>
        <strain evidence="2">pnumococcus22F</strain>
    </source>
</reference>
<protein>
    <recommendedName>
        <fullName evidence="3">Right handed beta helix domain-containing protein</fullName>
    </recommendedName>
</protein>
<evidence type="ECO:0008006" key="3">
    <source>
        <dbReference type="Google" id="ProtNLM"/>
    </source>
</evidence>
<dbReference type="EMBL" id="WNHJ01000319">
    <property type="protein sequence ID" value="MTV64127.1"/>
    <property type="molecule type" value="Genomic_DNA"/>
</dbReference>
<organism evidence="1 2">
    <name type="scientific">Streptococcus pneumoniae</name>
    <dbReference type="NCBI Taxonomy" id="1313"/>
    <lineage>
        <taxon>Bacteria</taxon>
        <taxon>Bacillati</taxon>
        <taxon>Bacillota</taxon>
        <taxon>Bacilli</taxon>
        <taxon>Lactobacillales</taxon>
        <taxon>Streptococcaceae</taxon>
        <taxon>Streptococcus</taxon>
    </lineage>
</organism>
<dbReference type="SUPFAM" id="SSF51126">
    <property type="entry name" value="Pectin lyase-like"/>
    <property type="match status" value="1"/>
</dbReference>
<gene>
    <name evidence="1" type="ORF">GM539_12325</name>
</gene>
<evidence type="ECO:0000313" key="1">
    <source>
        <dbReference type="EMBL" id="MTV64127.1"/>
    </source>
</evidence>
<proteinExistence type="predicted"/>
<dbReference type="Gene3D" id="2.160.20.10">
    <property type="entry name" value="Single-stranded right-handed beta-helix, Pectin lyase-like"/>
    <property type="match status" value="1"/>
</dbReference>
<dbReference type="AlphaFoldDB" id="A0A6G2D5P6"/>
<sequence>MVRPSDGRTPYAAHIDYDEEANKTLVIEDCDFTSDWNAAVGIGMRVGFNLIFRRCKLHSTADGLGGVFFHDATTDSLRGESWITFEDCEITSDGRHALSIQAQGTEADVINCKFVRCNI</sequence>
<feature type="non-terminal residue" evidence="1">
    <location>
        <position position="119"/>
    </location>
</feature>
<dbReference type="InterPro" id="IPR011050">
    <property type="entry name" value="Pectin_lyase_fold/virulence"/>
</dbReference>
<name>A0A6G2D5P6_STREE</name>
<comment type="caution">
    <text evidence="1">The sequence shown here is derived from an EMBL/GenBank/DDBJ whole genome shotgun (WGS) entry which is preliminary data.</text>
</comment>
<evidence type="ECO:0000313" key="2">
    <source>
        <dbReference type="Proteomes" id="UP000474228"/>
    </source>
</evidence>
<dbReference type="Proteomes" id="UP000474228">
    <property type="component" value="Unassembled WGS sequence"/>
</dbReference>
<accession>A0A6G2D5P6</accession>